<name>K1R9E6_MAGGI</name>
<organism evidence="2">
    <name type="scientific">Magallana gigas</name>
    <name type="common">Pacific oyster</name>
    <name type="synonym">Crassostrea gigas</name>
    <dbReference type="NCBI Taxonomy" id="29159"/>
    <lineage>
        <taxon>Eukaryota</taxon>
        <taxon>Metazoa</taxon>
        <taxon>Spiralia</taxon>
        <taxon>Lophotrochozoa</taxon>
        <taxon>Mollusca</taxon>
        <taxon>Bivalvia</taxon>
        <taxon>Autobranchia</taxon>
        <taxon>Pteriomorphia</taxon>
        <taxon>Ostreida</taxon>
        <taxon>Ostreoidea</taxon>
        <taxon>Ostreidae</taxon>
        <taxon>Magallana</taxon>
    </lineage>
</organism>
<dbReference type="InParanoid" id="K1R9E6"/>
<dbReference type="AlphaFoldDB" id="K1R9E6"/>
<feature type="compositionally biased region" description="Polar residues" evidence="1">
    <location>
        <begin position="1"/>
        <end position="11"/>
    </location>
</feature>
<proteinExistence type="predicted"/>
<feature type="region of interest" description="Disordered" evidence="1">
    <location>
        <begin position="1"/>
        <end position="56"/>
    </location>
</feature>
<dbReference type="EMBL" id="JH816552">
    <property type="protein sequence ID" value="EKC30561.1"/>
    <property type="molecule type" value="Genomic_DNA"/>
</dbReference>
<gene>
    <name evidence="2" type="ORF">CGI_10005740</name>
</gene>
<feature type="compositionally biased region" description="Acidic residues" evidence="1">
    <location>
        <begin position="31"/>
        <end position="51"/>
    </location>
</feature>
<accession>K1R9E6</accession>
<protein>
    <submittedName>
        <fullName evidence="2">Uncharacterized protein</fullName>
    </submittedName>
</protein>
<feature type="compositionally biased region" description="Basic and acidic residues" evidence="1">
    <location>
        <begin position="20"/>
        <end position="30"/>
    </location>
</feature>
<sequence length="143" mass="16826">MADTEGITSKTECAEETLEEDKQPECAKETVEEDKESTSEDTEITDTEEEETVHTYPSRYRKLTVKGQLLKIEKLKYEFNLCLNKWRKQCNRLRILITDKTDLEVIKFERGILEDLMGDLRAVFNLIDVNENSCEDFHNFHKE</sequence>
<dbReference type="HOGENOM" id="CLU_1808058_0_0_1"/>
<evidence type="ECO:0000256" key="1">
    <source>
        <dbReference type="SAM" id="MobiDB-lite"/>
    </source>
</evidence>
<evidence type="ECO:0000313" key="2">
    <source>
        <dbReference type="EMBL" id="EKC30561.1"/>
    </source>
</evidence>
<reference evidence="2" key="1">
    <citation type="journal article" date="2012" name="Nature">
        <title>The oyster genome reveals stress adaptation and complexity of shell formation.</title>
        <authorList>
            <person name="Zhang G."/>
            <person name="Fang X."/>
            <person name="Guo X."/>
            <person name="Li L."/>
            <person name="Luo R."/>
            <person name="Xu F."/>
            <person name="Yang P."/>
            <person name="Zhang L."/>
            <person name="Wang X."/>
            <person name="Qi H."/>
            <person name="Xiong Z."/>
            <person name="Que H."/>
            <person name="Xie Y."/>
            <person name="Holland P.W."/>
            <person name="Paps J."/>
            <person name="Zhu Y."/>
            <person name="Wu F."/>
            <person name="Chen Y."/>
            <person name="Wang J."/>
            <person name="Peng C."/>
            <person name="Meng J."/>
            <person name="Yang L."/>
            <person name="Liu J."/>
            <person name="Wen B."/>
            <person name="Zhang N."/>
            <person name="Huang Z."/>
            <person name="Zhu Q."/>
            <person name="Feng Y."/>
            <person name="Mount A."/>
            <person name="Hedgecock D."/>
            <person name="Xu Z."/>
            <person name="Liu Y."/>
            <person name="Domazet-Loso T."/>
            <person name="Du Y."/>
            <person name="Sun X."/>
            <person name="Zhang S."/>
            <person name="Liu B."/>
            <person name="Cheng P."/>
            <person name="Jiang X."/>
            <person name="Li J."/>
            <person name="Fan D."/>
            <person name="Wang W."/>
            <person name="Fu W."/>
            <person name="Wang T."/>
            <person name="Wang B."/>
            <person name="Zhang J."/>
            <person name="Peng Z."/>
            <person name="Li Y."/>
            <person name="Li N."/>
            <person name="Wang J."/>
            <person name="Chen M."/>
            <person name="He Y."/>
            <person name="Tan F."/>
            <person name="Song X."/>
            <person name="Zheng Q."/>
            <person name="Huang R."/>
            <person name="Yang H."/>
            <person name="Du X."/>
            <person name="Chen L."/>
            <person name="Yang M."/>
            <person name="Gaffney P.M."/>
            <person name="Wang S."/>
            <person name="Luo L."/>
            <person name="She Z."/>
            <person name="Ming Y."/>
            <person name="Huang W."/>
            <person name="Zhang S."/>
            <person name="Huang B."/>
            <person name="Zhang Y."/>
            <person name="Qu T."/>
            <person name="Ni P."/>
            <person name="Miao G."/>
            <person name="Wang J."/>
            <person name="Wang Q."/>
            <person name="Steinberg C.E."/>
            <person name="Wang H."/>
            <person name="Li N."/>
            <person name="Qian L."/>
            <person name="Zhang G."/>
            <person name="Li Y."/>
            <person name="Yang H."/>
            <person name="Liu X."/>
            <person name="Wang J."/>
            <person name="Yin Y."/>
            <person name="Wang J."/>
        </authorList>
    </citation>
    <scope>NUCLEOTIDE SEQUENCE [LARGE SCALE GENOMIC DNA]</scope>
    <source>
        <strain evidence="2">05x7-T-G4-1.051#20</strain>
    </source>
</reference>